<dbReference type="PROSITE" id="PS50043">
    <property type="entry name" value="HTH_LUXR_2"/>
    <property type="match status" value="1"/>
</dbReference>
<dbReference type="Pfam" id="PF00072">
    <property type="entry name" value="Response_reg"/>
    <property type="match status" value="1"/>
</dbReference>
<accession>A0A0X8FMF5</accession>
<dbReference type="KEGG" id="auh:AWM75_07240"/>
<proteinExistence type="predicted"/>
<dbReference type="SUPFAM" id="SSF46894">
    <property type="entry name" value="C-terminal effector domain of the bipartite response regulators"/>
    <property type="match status" value="1"/>
</dbReference>
<dbReference type="FunFam" id="1.10.10.10:FF:000153">
    <property type="entry name" value="LuxR family transcriptional regulator"/>
    <property type="match status" value="1"/>
</dbReference>
<evidence type="ECO:0000256" key="3">
    <source>
        <dbReference type="ARBA" id="ARBA00023125"/>
    </source>
</evidence>
<keyword evidence="1" id="KW-0597">Phosphoprotein</keyword>
<dbReference type="OrthoDB" id="9780153at2"/>
<dbReference type="InterPro" id="IPR000792">
    <property type="entry name" value="Tscrpt_reg_LuxR_C"/>
</dbReference>
<dbReference type="RefSeq" id="WP_067980173.1">
    <property type="nucleotide sequence ID" value="NZ_CP014163.1"/>
</dbReference>
<evidence type="ECO:0000313" key="5">
    <source>
        <dbReference type="EMBL" id="AMB99769.1"/>
    </source>
</evidence>
<dbReference type="SMART" id="SM00448">
    <property type="entry name" value="REC"/>
    <property type="match status" value="1"/>
</dbReference>
<dbReference type="CDD" id="cd06170">
    <property type="entry name" value="LuxR_C_like"/>
    <property type="match status" value="1"/>
</dbReference>
<dbReference type="PRINTS" id="PR00038">
    <property type="entry name" value="HTHLUXR"/>
</dbReference>
<protein>
    <submittedName>
        <fullName evidence="5">LuxR family transcriptional regulator</fullName>
    </submittedName>
</protein>
<dbReference type="Pfam" id="PF00196">
    <property type="entry name" value="GerE"/>
    <property type="match status" value="1"/>
</dbReference>
<dbReference type="PROSITE" id="PS00622">
    <property type="entry name" value="HTH_LUXR_1"/>
    <property type="match status" value="1"/>
</dbReference>
<keyword evidence="4" id="KW-0804">Transcription</keyword>
<dbReference type="AlphaFoldDB" id="A0A0X8FMF5"/>
<dbReference type="PROSITE" id="PS50110">
    <property type="entry name" value="RESPONSE_REGULATORY"/>
    <property type="match status" value="1"/>
</dbReference>
<dbReference type="EMBL" id="CP014163">
    <property type="protein sequence ID" value="AMB99769.1"/>
    <property type="molecule type" value="Genomic_DNA"/>
</dbReference>
<evidence type="ECO:0000313" key="6">
    <source>
        <dbReference type="Proteomes" id="UP000062260"/>
    </source>
</evidence>
<dbReference type="GO" id="GO:0003677">
    <property type="term" value="F:DNA binding"/>
    <property type="evidence" value="ECO:0007669"/>
    <property type="project" value="UniProtKB-KW"/>
</dbReference>
<dbReference type="Proteomes" id="UP000062260">
    <property type="component" value="Chromosome"/>
</dbReference>
<keyword evidence="2" id="KW-0805">Transcription regulation</keyword>
<evidence type="ECO:0000256" key="2">
    <source>
        <dbReference type="ARBA" id="ARBA00023015"/>
    </source>
</evidence>
<reference evidence="6" key="2">
    <citation type="submission" date="2016-01" db="EMBL/GenBank/DDBJ databases">
        <title>Six Aerococcus type strain genome sequencing and assembly using PacBio and Illumina Hiseq.</title>
        <authorList>
            <person name="Carkaci D."/>
            <person name="Dargis R."/>
            <person name="Nielsen X.C."/>
            <person name="Skovgaard O."/>
            <person name="Fuursted K."/>
            <person name="Christensen J.J."/>
        </authorList>
    </citation>
    <scope>NUCLEOTIDE SEQUENCE [LARGE SCALE GENOMIC DNA]</scope>
    <source>
        <strain evidence="6">CCUG42038B</strain>
    </source>
</reference>
<evidence type="ECO:0000256" key="4">
    <source>
        <dbReference type="ARBA" id="ARBA00023163"/>
    </source>
</evidence>
<reference evidence="5 6" key="1">
    <citation type="journal article" date="2016" name="Genome Announc.">
        <title>Complete Genome Sequences of Aerococcus christensenii CCUG 28831T, Aerococcus sanguinicola CCUG 43001T, Aerococcus urinae CCUG 36881T, Aerococcus urinaeequi CCUG 28094T, Aerococcus urinaehominis CCUG 42038 BT, and Aerococcus viridans CCUG 4311T.</title>
        <authorList>
            <person name="Carkaci D."/>
            <person name="Dargis R."/>
            <person name="Nielsen X.C."/>
            <person name="Skovgaard O."/>
            <person name="Fuursted K."/>
            <person name="Christensen J.J."/>
        </authorList>
    </citation>
    <scope>NUCLEOTIDE SEQUENCE [LARGE SCALE GENOMIC DNA]</scope>
    <source>
        <strain evidence="5 6">CCUG42038B</strain>
    </source>
</reference>
<keyword evidence="6" id="KW-1185">Reference proteome</keyword>
<organism evidence="5 6">
    <name type="scientific">Aerococcus urinaehominis</name>
    <dbReference type="NCBI Taxonomy" id="128944"/>
    <lineage>
        <taxon>Bacteria</taxon>
        <taxon>Bacillati</taxon>
        <taxon>Bacillota</taxon>
        <taxon>Bacilli</taxon>
        <taxon>Lactobacillales</taxon>
        <taxon>Aerococcaceae</taxon>
        <taxon>Aerococcus</taxon>
    </lineage>
</organism>
<dbReference type="STRING" id="128944.AWM75_07240"/>
<sequence length="210" mass="23500">MIDVLIVDDHEMVRLGVASFINIQADMQVVAEASNGQEGYDLAMSYQPDVILMDVVMDQMDGITATKKILADWPQAKILMVTSFLDDDMLYPALEAGAAGYLLKTSSAQEIAQAIRQVDQGEEVLTDKVSDKIRTDQFKKQEKTKHDDLTKRELEVLLLVAQGKTNQEIAQDLFISLKTVKTHVSNILAKLEVEDRTQATIYAFQHDLVK</sequence>
<dbReference type="InterPro" id="IPR001789">
    <property type="entry name" value="Sig_transdc_resp-reg_receiver"/>
</dbReference>
<dbReference type="InterPro" id="IPR011006">
    <property type="entry name" value="CheY-like_superfamily"/>
</dbReference>
<dbReference type="CDD" id="cd17535">
    <property type="entry name" value="REC_NarL-like"/>
    <property type="match status" value="1"/>
</dbReference>
<dbReference type="InterPro" id="IPR058245">
    <property type="entry name" value="NreC/VraR/RcsB-like_REC"/>
</dbReference>
<dbReference type="InterPro" id="IPR016032">
    <property type="entry name" value="Sig_transdc_resp-reg_C-effctor"/>
</dbReference>
<evidence type="ECO:0000256" key="1">
    <source>
        <dbReference type="ARBA" id="ARBA00022553"/>
    </source>
</evidence>
<keyword evidence="3" id="KW-0238">DNA-binding</keyword>
<dbReference type="SMART" id="SM00421">
    <property type="entry name" value="HTH_LUXR"/>
    <property type="match status" value="1"/>
</dbReference>
<dbReference type="GO" id="GO:0006355">
    <property type="term" value="P:regulation of DNA-templated transcription"/>
    <property type="evidence" value="ECO:0007669"/>
    <property type="project" value="InterPro"/>
</dbReference>
<name>A0A0X8FMF5_9LACT</name>
<gene>
    <name evidence="5" type="ORF">AWM75_07240</name>
</gene>
<dbReference type="PANTHER" id="PTHR43214">
    <property type="entry name" value="TWO-COMPONENT RESPONSE REGULATOR"/>
    <property type="match status" value="1"/>
</dbReference>
<dbReference type="PANTHER" id="PTHR43214:SF37">
    <property type="entry name" value="TRANSCRIPTIONAL REGULATORY PROTEIN YDFI"/>
    <property type="match status" value="1"/>
</dbReference>
<dbReference type="SUPFAM" id="SSF52172">
    <property type="entry name" value="CheY-like"/>
    <property type="match status" value="1"/>
</dbReference>
<dbReference type="Gene3D" id="3.40.50.2300">
    <property type="match status" value="1"/>
</dbReference>
<dbReference type="GO" id="GO:0000160">
    <property type="term" value="P:phosphorelay signal transduction system"/>
    <property type="evidence" value="ECO:0007669"/>
    <property type="project" value="InterPro"/>
</dbReference>
<dbReference type="InterPro" id="IPR039420">
    <property type="entry name" value="WalR-like"/>
</dbReference>